<dbReference type="Pfam" id="PF01221">
    <property type="entry name" value="Dynein_light"/>
    <property type="match status" value="1"/>
</dbReference>
<dbReference type="SUPFAM" id="SSF54648">
    <property type="entry name" value="DLC"/>
    <property type="match status" value="1"/>
</dbReference>
<dbReference type="EMBL" id="JAGKQM010000016">
    <property type="protein sequence ID" value="KAH0872620.1"/>
    <property type="molecule type" value="Genomic_DNA"/>
</dbReference>
<protein>
    <recommendedName>
        <fullName evidence="4">PRONE domain-containing protein</fullName>
    </recommendedName>
</protein>
<evidence type="ECO:0000313" key="5">
    <source>
        <dbReference type="EMBL" id="KAH0872620.1"/>
    </source>
</evidence>
<evidence type="ECO:0000259" key="4">
    <source>
        <dbReference type="PROSITE" id="PS51334"/>
    </source>
</evidence>
<name>A0ABQ7YXH2_BRANA</name>
<dbReference type="Pfam" id="PF03759">
    <property type="entry name" value="PRONE"/>
    <property type="match status" value="1"/>
</dbReference>
<reference evidence="5 6" key="1">
    <citation type="submission" date="2021-05" db="EMBL/GenBank/DDBJ databases">
        <title>Genome Assembly of Synthetic Allotetraploid Brassica napus Reveals Homoeologous Exchanges between Subgenomes.</title>
        <authorList>
            <person name="Davis J.T."/>
        </authorList>
    </citation>
    <scope>NUCLEOTIDE SEQUENCE [LARGE SCALE GENOMIC DNA]</scope>
    <source>
        <strain evidence="6">cv. Da-Ae</strain>
        <tissue evidence="5">Seedling</tissue>
    </source>
</reference>
<accession>A0ABQ7YXH2</accession>
<comment type="caution">
    <text evidence="5">The sequence shown here is derived from an EMBL/GenBank/DDBJ whole genome shotgun (WGS) entry which is preliminary data.</text>
</comment>
<keyword evidence="6" id="KW-1185">Reference proteome</keyword>
<evidence type="ECO:0000256" key="3">
    <source>
        <dbReference type="SAM" id="MobiDB-lite"/>
    </source>
</evidence>
<dbReference type="InterPro" id="IPR037177">
    <property type="entry name" value="DLC_sf"/>
</dbReference>
<feature type="domain" description="PRONE" evidence="4">
    <location>
        <begin position="162"/>
        <end position="523"/>
    </location>
</feature>
<dbReference type="InterPro" id="IPR001372">
    <property type="entry name" value="Dynein_light_chain_typ-1/2"/>
</dbReference>
<dbReference type="PROSITE" id="PS51334">
    <property type="entry name" value="PRONE"/>
    <property type="match status" value="1"/>
</dbReference>
<dbReference type="PANTHER" id="PTHR33101">
    <property type="entry name" value="ROP GUANINE NUCLEOTIDE EXCHANGE FACTOR 1"/>
    <property type="match status" value="1"/>
</dbReference>
<dbReference type="Gene3D" id="3.30.740.10">
    <property type="entry name" value="Protein Inhibitor Of Neuronal Nitric Oxide Synthase"/>
    <property type="match status" value="1"/>
</dbReference>
<gene>
    <name evidence="5" type="ORF">HID58_069982</name>
</gene>
<dbReference type="InterPro" id="IPR005512">
    <property type="entry name" value="PRONE_dom"/>
</dbReference>
<dbReference type="SMART" id="SM01375">
    <property type="entry name" value="Dynein_light"/>
    <property type="match status" value="1"/>
</dbReference>
<proteinExistence type="predicted"/>
<keyword evidence="1 2" id="KW-0344">Guanine-nucleotide releasing factor</keyword>
<dbReference type="Gene3D" id="1.20.58.1310">
    <property type="entry name" value="PRONE domain, subdomain 2"/>
    <property type="match status" value="1"/>
</dbReference>
<dbReference type="Gene3D" id="1.20.58.2010">
    <property type="entry name" value="PRONE domain, subdomain 1"/>
    <property type="match status" value="1"/>
</dbReference>
<dbReference type="InterPro" id="IPR038937">
    <property type="entry name" value="RopGEF"/>
</dbReference>
<evidence type="ECO:0000256" key="1">
    <source>
        <dbReference type="ARBA" id="ARBA00022658"/>
    </source>
</evidence>
<evidence type="ECO:0000313" key="6">
    <source>
        <dbReference type="Proteomes" id="UP000824890"/>
    </source>
</evidence>
<dbReference type="PANTHER" id="PTHR33101:SF45">
    <property type="entry name" value="ROP GUANINE NUCLEOTIDE EXCHANGE FACTOR 11"/>
    <property type="match status" value="1"/>
</dbReference>
<feature type="region of interest" description="Disordered" evidence="3">
    <location>
        <begin position="126"/>
        <end position="153"/>
    </location>
</feature>
<dbReference type="Proteomes" id="UP000824890">
    <property type="component" value="Unassembled WGS sequence"/>
</dbReference>
<evidence type="ECO:0000256" key="2">
    <source>
        <dbReference type="PROSITE-ProRule" id="PRU00663"/>
    </source>
</evidence>
<sequence length="611" mass="68816">MLEGKAMVEDSDMPVKMQVQAMALASQALDLFDVVDCKSIAGHIKKEFDERYGSGWQCVALLLLNKTNPEPMVKAMEQEQESYKSRLFHFKNMSEHSASRRVKSWSSDCVDTDNFDEDDNDMMMFRSQPGKASSVDRPSLPLSGGATPNRNDKLAAPRMVSSESMEALQAAMDQMKEKFSKLLLGEDMSGGGKGVSSALALSNAITNLAASAFGEQRRLEPMVADRKARWRREIGWLISVADHIVEFAPTQQTNKDGTSMEVMSTRQRTDLLCNIPALKKLDAMLLDCLDKFKDQNEFYYVKKDSPDSGETRNDDKWWLPAVKVPPNGLSEISRRFLQSQKECVNQVLKAAMAINAQVLSEMEIPESYLESLPKNGRASLGDVIYKMITVEMFDADQFLIEMDLSSEHKILDLKNRIEASIVIWKRKMVQKDTKSAWGSTVSTEKREQFEERAETILLLLKLGFPGISQSTLDITKIQCNRDVGLAILESYSRVLESLAHTVMSRIEDVLYADQLTQEPTNASSKNRYTVIETEKPKEERISFSEERLSGTSLSDVMQWGNKNNEVKKESYYGGDKEKPLLSKVTGIMTTNKKSSYLENLGTMRSPTARYS</sequence>
<organism evidence="5 6">
    <name type="scientific">Brassica napus</name>
    <name type="common">Rape</name>
    <dbReference type="NCBI Taxonomy" id="3708"/>
    <lineage>
        <taxon>Eukaryota</taxon>
        <taxon>Viridiplantae</taxon>
        <taxon>Streptophyta</taxon>
        <taxon>Embryophyta</taxon>
        <taxon>Tracheophyta</taxon>
        <taxon>Spermatophyta</taxon>
        <taxon>Magnoliopsida</taxon>
        <taxon>eudicotyledons</taxon>
        <taxon>Gunneridae</taxon>
        <taxon>Pentapetalae</taxon>
        <taxon>rosids</taxon>
        <taxon>malvids</taxon>
        <taxon>Brassicales</taxon>
        <taxon>Brassicaceae</taxon>
        <taxon>Brassiceae</taxon>
        <taxon>Brassica</taxon>
    </lineage>
</organism>